<dbReference type="AlphaFoldDB" id="A0A934M1Q4"/>
<evidence type="ECO:0000313" key="5">
    <source>
        <dbReference type="Proteomes" id="UP000622687"/>
    </source>
</evidence>
<dbReference type="InterPro" id="IPR004089">
    <property type="entry name" value="MCPsignal_dom"/>
</dbReference>
<dbReference type="GO" id="GO:0016020">
    <property type="term" value="C:membrane"/>
    <property type="evidence" value="ECO:0007669"/>
    <property type="project" value="InterPro"/>
</dbReference>
<keyword evidence="5" id="KW-1185">Reference proteome</keyword>
<comment type="caution">
    <text evidence="4">The sequence shown here is derived from an EMBL/GenBank/DDBJ whole genome shotgun (WGS) entry which is preliminary data.</text>
</comment>
<protein>
    <submittedName>
        <fullName evidence="4">Chemotaxis protein</fullName>
    </submittedName>
</protein>
<dbReference type="EMBL" id="JAEEGB010000001">
    <property type="protein sequence ID" value="MBI6871110.1"/>
    <property type="molecule type" value="Genomic_DNA"/>
</dbReference>
<evidence type="ECO:0000313" key="4">
    <source>
        <dbReference type="EMBL" id="MBI6871110.1"/>
    </source>
</evidence>
<dbReference type="SMART" id="SM00283">
    <property type="entry name" value="MA"/>
    <property type="match status" value="1"/>
</dbReference>
<dbReference type="SUPFAM" id="SSF58104">
    <property type="entry name" value="Methyl-accepting chemotaxis protein (MCP) signaling domain"/>
    <property type="match status" value="1"/>
</dbReference>
<dbReference type="RefSeq" id="WP_211140578.1">
    <property type="nucleotide sequence ID" value="NZ_JAEEGB010000001.1"/>
</dbReference>
<gene>
    <name evidence="4" type="ORF">I6U51_00125</name>
</gene>
<evidence type="ECO:0000256" key="2">
    <source>
        <dbReference type="PROSITE-ProRule" id="PRU00284"/>
    </source>
</evidence>
<feature type="domain" description="Methyl-accepting transducer" evidence="3">
    <location>
        <begin position="119"/>
        <end position="284"/>
    </location>
</feature>
<sequence>MSNELSENTDKYIYGTAIDSAKYIYELFDGSSTVAIYDMEKVIAYHEAKEMRLGIKIGDLIKSKTIIYEVLRTKKRVFLQISKENSPFGVPYIGMGIPIKSRNVIIGGITITSPIVKQEILRETSSQLSETSAQTKEASEGIAMNASNIATAMDQLSINSVQAQNELNAISDVIALIKGIADQTRLLALNAAIEAARAGDAGRGFAVVANEVRKLAQDTSGNVQEISKKLLSISYVVNIVIKKIGELDTLSQNQAAATEEITASMNSLDDSIKKIMEIANNLTN</sequence>
<evidence type="ECO:0000256" key="1">
    <source>
        <dbReference type="ARBA" id="ARBA00023224"/>
    </source>
</evidence>
<accession>A0A934M1Q4</accession>
<organism evidence="4 5">
    <name type="scientific">Clostridium aciditolerans</name>
    <dbReference type="NCBI Taxonomy" id="339861"/>
    <lineage>
        <taxon>Bacteria</taxon>
        <taxon>Bacillati</taxon>
        <taxon>Bacillota</taxon>
        <taxon>Clostridia</taxon>
        <taxon>Eubacteriales</taxon>
        <taxon>Clostridiaceae</taxon>
        <taxon>Clostridium</taxon>
    </lineage>
</organism>
<name>A0A934M1Q4_9CLOT</name>
<dbReference type="GO" id="GO:0007165">
    <property type="term" value="P:signal transduction"/>
    <property type="evidence" value="ECO:0007669"/>
    <property type="project" value="UniProtKB-KW"/>
</dbReference>
<proteinExistence type="predicted"/>
<dbReference type="PROSITE" id="PS50111">
    <property type="entry name" value="CHEMOTAXIS_TRANSDUC_2"/>
    <property type="match status" value="1"/>
</dbReference>
<dbReference type="Proteomes" id="UP000622687">
    <property type="component" value="Unassembled WGS sequence"/>
</dbReference>
<dbReference type="Pfam" id="PF00015">
    <property type="entry name" value="MCPsignal"/>
    <property type="match status" value="1"/>
</dbReference>
<dbReference type="PANTHER" id="PTHR32089:SF112">
    <property type="entry name" value="LYSOZYME-LIKE PROTEIN-RELATED"/>
    <property type="match status" value="1"/>
</dbReference>
<dbReference type="Gene3D" id="1.10.287.950">
    <property type="entry name" value="Methyl-accepting chemotaxis protein"/>
    <property type="match status" value="1"/>
</dbReference>
<reference evidence="4" key="1">
    <citation type="submission" date="2020-12" db="EMBL/GenBank/DDBJ databases">
        <title>Clostridium thailandense sp. nov., a novel acetogenic bacterium isolated from peat land soil in Thailand.</title>
        <authorList>
            <person name="Chaikitkaew S."/>
            <person name="Birkeland N.K."/>
        </authorList>
    </citation>
    <scope>NUCLEOTIDE SEQUENCE</scope>
    <source>
        <strain evidence="4">DSM 17425</strain>
    </source>
</reference>
<dbReference type="PANTHER" id="PTHR32089">
    <property type="entry name" value="METHYL-ACCEPTING CHEMOTAXIS PROTEIN MCPB"/>
    <property type="match status" value="1"/>
</dbReference>
<evidence type="ECO:0000259" key="3">
    <source>
        <dbReference type="PROSITE" id="PS50111"/>
    </source>
</evidence>
<keyword evidence="1 2" id="KW-0807">Transducer</keyword>